<dbReference type="Proteomes" id="UP000276133">
    <property type="component" value="Unassembled WGS sequence"/>
</dbReference>
<dbReference type="EMBL" id="REGN01004111">
    <property type="protein sequence ID" value="RNA19063.1"/>
    <property type="molecule type" value="Genomic_DNA"/>
</dbReference>
<protein>
    <submittedName>
        <fullName evidence="1">Uncharacterized protein</fullName>
    </submittedName>
</protein>
<accession>A0A3M7R637</accession>
<name>A0A3M7R637_BRAPC</name>
<proteinExistence type="predicted"/>
<sequence length="73" mass="8794">MRKKILLGLFGYKNLKSELYGKQAVSEFHESLTFTFYGFLRIVLFKSSFHFQSKAVRWFKKSVERITHWKNSK</sequence>
<reference evidence="1 2" key="1">
    <citation type="journal article" date="2018" name="Sci. Rep.">
        <title>Genomic signatures of local adaptation to the degree of environmental predictability in rotifers.</title>
        <authorList>
            <person name="Franch-Gras L."/>
            <person name="Hahn C."/>
            <person name="Garcia-Roger E.M."/>
            <person name="Carmona M.J."/>
            <person name="Serra M."/>
            <person name="Gomez A."/>
        </authorList>
    </citation>
    <scope>NUCLEOTIDE SEQUENCE [LARGE SCALE GENOMIC DNA]</scope>
    <source>
        <strain evidence="1">HYR1</strain>
    </source>
</reference>
<evidence type="ECO:0000313" key="2">
    <source>
        <dbReference type="Proteomes" id="UP000276133"/>
    </source>
</evidence>
<evidence type="ECO:0000313" key="1">
    <source>
        <dbReference type="EMBL" id="RNA19063.1"/>
    </source>
</evidence>
<dbReference type="AlphaFoldDB" id="A0A3M7R637"/>
<keyword evidence="2" id="KW-1185">Reference proteome</keyword>
<organism evidence="1 2">
    <name type="scientific">Brachionus plicatilis</name>
    <name type="common">Marine rotifer</name>
    <name type="synonym">Brachionus muelleri</name>
    <dbReference type="NCBI Taxonomy" id="10195"/>
    <lineage>
        <taxon>Eukaryota</taxon>
        <taxon>Metazoa</taxon>
        <taxon>Spiralia</taxon>
        <taxon>Gnathifera</taxon>
        <taxon>Rotifera</taxon>
        <taxon>Eurotatoria</taxon>
        <taxon>Monogononta</taxon>
        <taxon>Pseudotrocha</taxon>
        <taxon>Ploima</taxon>
        <taxon>Brachionidae</taxon>
        <taxon>Brachionus</taxon>
    </lineage>
</organism>
<gene>
    <name evidence="1" type="ORF">BpHYR1_046184</name>
</gene>
<comment type="caution">
    <text evidence="1">The sequence shown here is derived from an EMBL/GenBank/DDBJ whole genome shotgun (WGS) entry which is preliminary data.</text>
</comment>